<dbReference type="EMBL" id="MN740292">
    <property type="protein sequence ID" value="QHT98496.1"/>
    <property type="molecule type" value="Genomic_DNA"/>
</dbReference>
<organism evidence="7">
    <name type="scientific">viral metagenome</name>
    <dbReference type="NCBI Taxonomy" id="1070528"/>
    <lineage>
        <taxon>unclassified sequences</taxon>
        <taxon>metagenomes</taxon>
        <taxon>organismal metagenomes</taxon>
    </lineage>
</organism>
<dbReference type="SUPFAM" id="SSF52518">
    <property type="entry name" value="Thiamin diphosphate-binding fold (THDP-binding)"/>
    <property type="match status" value="2"/>
</dbReference>
<dbReference type="Gene3D" id="3.40.50.970">
    <property type="match status" value="2"/>
</dbReference>
<dbReference type="GO" id="GO:0003984">
    <property type="term" value="F:acetolactate synthase activity"/>
    <property type="evidence" value="ECO:0007669"/>
    <property type="project" value="TreeGrafter"/>
</dbReference>
<dbReference type="InterPro" id="IPR012001">
    <property type="entry name" value="Thiamin_PyroP_enz_TPP-bd_dom"/>
</dbReference>
<dbReference type="GO" id="GO:0009099">
    <property type="term" value="P:L-valine biosynthetic process"/>
    <property type="evidence" value="ECO:0007669"/>
    <property type="project" value="TreeGrafter"/>
</dbReference>
<evidence type="ECO:0000256" key="3">
    <source>
        <dbReference type="RuleBase" id="RU362132"/>
    </source>
</evidence>
<dbReference type="Gene3D" id="3.40.50.1220">
    <property type="entry name" value="TPP-binding domain"/>
    <property type="match status" value="1"/>
</dbReference>
<protein>
    <recommendedName>
        <fullName evidence="8">Acetolactate synthase</fullName>
    </recommendedName>
</protein>
<name>A0A6C0J1G0_9ZZZZ</name>
<reference evidence="7" key="1">
    <citation type="journal article" date="2020" name="Nature">
        <title>Giant virus diversity and host interactions through global metagenomics.</title>
        <authorList>
            <person name="Schulz F."/>
            <person name="Roux S."/>
            <person name="Paez-Espino D."/>
            <person name="Jungbluth S."/>
            <person name="Walsh D.A."/>
            <person name="Denef V.J."/>
            <person name="McMahon K.D."/>
            <person name="Konstantinidis K.T."/>
            <person name="Eloe-Fadrosh E.A."/>
            <person name="Kyrpides N.C."/>
            <person name="Woyke T."/>
        </authorList>
    </citation>
    <scope>NUCLEOTIDE SEQUENCE</scope>
    <source>
        <strain evidence="7">GVMAG-M-3300025652-16</strain>
    </source>
</reference>
<proteinExistence type="inferred from homology"/>
<dbReference type="Pfam" id="PF02775">
    <property type="entry name" value="TPP_enzyme_C"/>
    <property type="match status" value="1"/>
</dbReference>
<feature type="domain" description="Thiamine pyrophosphate enzyme central" evidence="4">
    <location>
        <begin position="196"/>
        <end position="329"/>
    </location>
</feature>
<dbReference type="GO" id="GO:0050660">
    <property type="term" value="F:flavin adenine dinucleotide binding"/>
    <property type="evidence" value="ECO:0007669"/>
    <property type="project" value="TreeGrafter"/>
</dbReference>
<sequence length="570" mass="63537">MNTCDYIIETLYLNGIDTYFVITGGAIVPFINAIARNPKVKYYCFQHEQSAAMAAEGYYRSSGKTAGVVVTSGPGVQNLLNGVCGCWYDSIPAFFISGQVNTKEDLSNFESKPRQTGFQEMPVAKMFEDVTKKSLHVPELRQLEGVLSELLTELKTPRYGPVLMDLPVNLQMTTIEDVNINLVTHSRRVTPQYDISQYIHNSQRPVIIFGHGVKLAGAEKEAIEFAEKTKIPFLVSWGAFDICGTDHPLRIGSPGVYGDRVANYAIQNADLIISIGSRLDSRQIGGSGPMFSVHSKKIMVDVDIHEINKMPEKDVPIDLGIVSDAKNFFDSVIIGVPLGDGSGWDENRCKKYEIWLEKIYEWKRKYSQEKSREGDSVVYDYLDGFFNDLPDDCIVIPDQGGNLVWTMQSAKLKDGQKLFTNLGNSSMGFALPCAIGAAIGSGKKVYCIDGDGGFQMNIQELLTVKKYDLPIEIIILNNSGYGIIKQFQDSYFDSKYIATSKSDVFGDEVDFVKIAEAYGVKTLQDIPIPETQKIYPKLEFGNSLENMTPYIDFEKDMVIPVPPKKKLGWN</sequence>
<evidence type="ECO:0000259" key="5">
    <source>
        <dbReference type="Pfam" id="PF02775"/>
    </source>
</evidence>
<dbReference type="InterPro" id="IPR012000">
    <property type="entry name" value="Thiamin_PyroP_enz_cen_dom"/>
</dbReference>
<evidence type="ECO:0000259" key="6">
    <source>
        <dbReference type="Pfam" id="PF02776"/>
    </source>
</evidence>
<evidence type="ECO:0000256" key="1">
    <source>
        <dbReference type="ARBA" id="ARBA00007812"/>
    </source>
</evidence>
<feature type="domain" description="Thiamine pyrophosphate enzyme N-terminal TPP-binding" evidence="6">
    <location>
        <begin position="1"/>
        <end position="119"/>
    </location>
</feature>
<dbReference type="GO" id="GO:0009097">
    <property type="term" value="P:isoleucine biosynthetic process"/>
    <property type="evidence" value="ECO:0007669"/>
    <property type="project" value="TreeGrafter"/>
</dbReference>
<dbReference type="InterPro" id="IPR011766">
    <property type="entry name" value="TPP_enzyme_TPP-bd"/>
</dbReference>
<evidence type="ECO:0000259" key="4">
    <source>
        <dbReference type="Pfam" id="PF00205"/>
    </source>
</evidence>
<comment type="similarity">
    <text evidence="1 3">Belongs to the TPP enzyme family.</text>
</comment>
<dbReference type="InterPro" id="IPR045229">
    <property type="entry name" value="TPP_enz"/>
</dbReference>
<dbReference type="PANTHER" id="PTHR18968">
    <property type="entry name" value="THIAMINE PYROPHOSPHATE ENZYMES"/>
    <property type="match status" value="1"/>
</dbReference>
<accession>A0A6C0J1G0</accession>
<dbReference type="GO" id="GO:0005948">
    <property type="term" value="C:acetolactate synthase complex"/>
    <property type="evidence" value="ECO:0007669"/>
    <property type="project" value="TreeGrafter"/>
</dbReference>
<keyword evidence="2 3" id="KW-0786">Thiamine pyrophosphate</keyword>
<dbReference type="Pfam" id="PF00205">
    <property type="entry name" value="TPP_enzyme_M"/>
    <property type="match status" value="1"/>
</dbReference>
<feature type="domain" description="Thiamine pyrophosphate enzyme TPP-binding" evidence="5">
    <location>
        <begin position="399"/>
        <end position="523"/>
    </location>
</feature>
<dbReference type="InterPro" id="IPR029035">
    <property type="entry name" value="DHS-like_NAD/FAD-binding_dom"/>
</dbReference>
<evidence type="ECO:0000313" key="7">
    <source>
        <dbReference type="EMBL" id="QHT98496.1"/>
    </source>
</evidence>
<dbReference type="Pfam" id="PF02776">
    <property type="entry name" value="TPP_enzyme_N"/>
    <property type="match status" value="1"/>
</dbReference>
<dbReference type="CDD" id="cd07035">
    <property type="entry name" value="TPP_PYR_POX_like"/>
    <property type="match status" value="1"/>
</dbReference>
<dbReference type="SUPFAM" id="SSF52467">
    <property type="entry name" value="DHS-like NAD/FAD-binding domain"/>
    <property type="match status" value="1"/>
</dbReference>
<dbReference type="GO" id="GO:0000287">
    <property type="term" value="F:magnesium ion binding"/>
    <property type="evidence" value="ECO:0007669"/>
    <property type="project" value="InterPro"/>
</dbReference>
<dbReference type="AlphaFoldDB" id="A0A6C0J1G0"/>
<evidence type="ECO:0008006" key="8">
    <source>
        <dbReference type="Google" id="ProtNLM"/>
    </source>
</evidence>
<dbReference type="InterPro" id="IPR029061">
    <property type="entry name" value="THDP-binding"/>
</dbReference>
<evidence type="ECO:0000256" key="2">
    <source>
        <dbReference type="ARBA" id="ARBA00023052"/>
    </source>
</evidence>
<dbReference type="GO" id="GO:0030976">
    <property type="term" value="F:thiamine pyrophosphate binding"/>
    <property type="evidence" value="ECO:0007669"/>
    <property type="project" value="InterPro"/>
</dbReference>
<dbReference type="PANTHER" id="PTHR18968:SF13">
    <property type="entry name" value="ACETOLACTATE SYNTHASE CATALYTIC SUBUNIT, MITOCHONDRIAL"/>
    <property type="match status" value="1"/>
</dbReference>